<dbReference type="Gene3D" id="1.20.120.340">
    <property type="entry name" value="Flagellar protein FliS"/>
    <property type="match status" value="1"/>
</dbReference>
<proteinExistence type="inferred from homology"/>
<dbReference type="EMBL" id="BSOW01000005">
    <property type="protein sequence ID" value="GLR85096.1"/>
    <property type="molecule type" value="Genomic_DNA"/>
</dbReference>
<keyword evidence="6" id="KW-0282">Flagellum</keyword>
<evidence type="ECO:0000256" key="1">
    <source>
        <dbReference type="ARBA" id="ARBA00004514"/>
    </source>
</evidence>
<dbReference type="PANTHER" id="PTHR34773:SF1">
    <property type="entry name" value="FLAGELLAR SECRETION CHAPERONE FLIS"/>
    <property type="match status" value="1"/>
</dbReference>
<accession>A0ABQ6AV47</accession>
<evidence type="ECO:0000256" key="2">
    <source>
        <dbReference type="ARBA" id="ARBA00008787"/>
    </source>
</evidence>
<keyword evidence="5" id="KW-0143">Chaperone</keyword>
<comment type="subcellular location">
    <subcellularLocation>
        <location evidence="1">Cytoplasm</location>
        <location evidence="1">Cytosol</location>
    </subcellularLocation>
</comment>
<name>A0ABQ6AV47_9BRAD</name>
<keyword evidence="6" id="KW-0969">Cilium</keyword>
<protein>
    <submittedName>
        <fullName evidence="6">Flagellar biosynthesis protein FliS</fullName>
    </submittedName>
</protein>
<evidence type="ECO:0000256" key="5">
    <source>
        <dbReference type="ARBA" id="ARBA00023186"/>
    </source>
</evidence>
<comment type="caution">
    <text evidence="6">The sequence shown here is derived from an EMBL/GenBank/DDBJ whole genome shotgun (WGS) entry which is preliminary data.</text>
</comment>
<evidence type="ECO:0000256" key="3">
    <source>
        <dbReference type="ARBA" id="ARBA00022490"/>
    </source>
</evidence>
<dbReference type="SUPFAM" id="SSF101116">
    <property type="entry name" value="Flagellar export chaperone FliS"/>
    <property type="match status" value="1"/>
</dbReference>
<keyword evidence="3" id="KW-0963">Cytoplasm</keyword>
<dbReference type="PANTHER" id="PTHR34773">
    <property type="entry name" value="FLAGELLAR SECRETION CHAPERONE FLIS"/>
    <property type="match status" value="1"/>
</dbReference>
<keyword evidence="4" id="KW-1005">Bacterial flagellum biogenesis</keyword>
<keyword evidence="6" id="KW-0966">Cell projection</keyword>
<dbReference type="InterPro" id="IPR036584">
    <property type="entry name" value="FliS_sf"/>
</dbReference>
<dbReference type="CDD" id="cd16098">
    <property type="entry name" value="FliS"/>
    <property type="match status" value="1"/>
</dbReference>
<sequence length="142" mass="15645">MMHNPMAYVANQAYRGAATTVPPLKAVSMLLGGAITFLQKSLASQEARRFEEGHEYLMKATAILRGLSHNLDFAKGGAVAERLYQTYNAMILASLRAYGRPHARESFRRIIAGLTELREAWEFVDATVRTAKAGTGDSAQKR</sequence>
<evidence type="ECO:0000256" key="4">
    <source>
        <dbReference type="ARBA" id="ARBA00022795"/>
    </source>
</evidence>
<dbReference type="InterPro" id="IPR003713">
    <property type="entry name" value="FliS"/>
</dbReference>
<reference evidence="7" key="1">
    <citation type="journal article" date="2019" name="Int. J. Syst. Evol. Microbiol.">
        <title>The Global Catalogue of Microorganisms (GCM) 10K type strain sequencing project: providing services to taxonomists for standard genome sequencing and annotation.</title>
        <authorList>
            <consortium name="The Broad Institute Genomics Platform"/>
            <consortium name="The Broad Institute Genome Sequencing Center for Infectious Disease"/>
            <person name="Wu L."/>
            <person name="Ma J."/>
        </authorList>
    </citation>
    <scope>NUCLEOTIDE SEQUENCE [LARGE SCALE GENOMIC DNA]</scope>
    <source>
        <strain evidence="7">NBRC 102520</strain>
    </source>
</reference>
<gene>
    <name evidence="6" type="ORF">GCM10007857_18060</name>
</gene>
<organism evidence="6 7">
    <name type="scientific">Bradyrhizobium iriomotense</name>
    <dbReference type="NCBI Taxonomy" id="441950"/>
    <lineage>
        <taxon>Bacteria</taxon>
        <taxon>Pseudomonadati</taxon>
        <taxon>Pseudomonadota</taxon>
        <taxon>Alphaproteobacteria</taxon>
        <taxon>Hyphomicrobiales</taxon>
        <taxon>Nitrobacteraceae</taxon>
        <taxon>Bradyrhizobium</taxon>
    </lineage>
</organism>
<dbReference type="Pfam" id="PF02561">
    <property type="entry name" value="FliS"/>
    <property type="match status" value="1"/>
</dbReference>
<evidence type="ECO:0000313" key="7">
    <source>
        <dbReference type="Proteomes" id="UP001156905"/>
    </source>
</evidence>
<dbReference type="Proteomes" id="UP001156905">
    <property type="component" value="Unassembled WGS sequence"/>
</dbReference>
<keyword evidence="7" id="KW-1185">Reference proteome</keyword>
<comment type="similarity">
    <text evidence="2">Belongs to the FliS family.</text>
</comment>
<evidence type="ECO:0000313" key="6">
    <source>
        <dbReference type="EMBL" id="GLR85096.1"/>
    </source>
</evidence>
<dbReference type="RefSeq" id="WP_284263873.1">
    <property type="nucleotide sequence ID" value="NZ_BSOW01000005.1"/>
</dbReference>